<comment type="caution">
    <text evidence="5">The sequence shown here is derived from an EMBL/GenBank/DDBJ whole genome shotgun (WGS) entry which is preliminary data.</text>
</comment>
<evidence type="ECO:0000256" key="1">
    <source>
        <dbReference type="ARBA" id="ARBA00022737"/>
    </source>
</evidence>
<name>A0A5N6S585_9BIFI</name>
<evidence type="ECO:0000256" key="3">
    <source>
        <dbReference type="SAM" id="SignalP"/>
    </source>
</evidence>
<dbReference type="GeneID" id="78127965"/>
<keyword evidence="6" id="KW-1185">Reference proteome</keyword>
<feature type="domain" description="Peptidase C51" evidence="4">
    <location>
        <begin position="424"/>
        <end position="505"/>
    </location>
</feature>
<dbReference type="Gene3D" id="2.10.270.10">
    <property type="entry name" value="Cholin Binding"/>
    <property type="match status" value="2"/>
</dbReference>
<feature type="compositionally biased region" description="Low complexity" evidence="2">
    <location>
        <begin position="77"/>
        <end position="94"/>
    </location>
</feature>
<evidence type="ECO:0000259" key="4">
    <source>
        <dbReference type="Pfam" id="PF05257"/>
    </source>
</evidence>
<evidence type="ECO:0000313" key="5">
    <source>
        <dbReference type="EMBL" id="KAE8126936.1"/>
    </source>
</evidence>
<feature type="signal peptide" evidence="3">
    <location>
        <begin position="1"/>
        <end position="22"/>
    </location>
</feature>
<keyword evidence="1" id="KW-0677">Repeat</keyword>
<sequence length="532" mass="58426">MMGYRPKFLGAVGALIVAASLAQTFTFTAMGAQLPADNAQDTQVDSSQVKQGDASQPSTGESSPSAQPSGNGTQTGASAAAPSASNPSKAPTSSQSPTAADHSAVNGQQSQQASGESRSEASPDTGDTNAGSDNGGSAPDPSVQGWVVNDGVKHWYDHGVMVKDEQVYDPESRAWYQLDAQGDVVTGEFYWSQTHDWYDFDKTGAMVKGMAYIHERNGSKWVYYSFDTGAMAHDEQYLDFDGQHTGWYLFDHYTGAVTYGWKYLAQGHKWVYYGIPDGRMRKGEQDINGAWYYFDLSSGAVTYGWKYLPQGRKWVYYGIPDGKMRKGEQCIGGAWYYFNDWTGATLYGWQWDHGKQVFYDRVSGKMVHGAVMIDGMPYYFDQWTGRRYARNEIIGRLLAQARSSYGKNIDAPGILAANGGLICPFGPCMAWVWWVFHESGLGIFLADGAASGWPHHNFDWYRVRGRVSMTPQVGDIAFYKWPGWADAYSASHAGIVVSVNGGHAIVADAIFGGIGERPSYNVLVGYAHPYWG</sequence>
<feature type="region of interest" description="Disordered" evidence="2">
    <location>
        <begin position="38"/>
        <end position="146"/>
    </location>
</feature>
<keyword evidence="3" id="KW-0732">Signal</keyword>
<feature type="compositionally biased region" description="Polar residues" evidence="2">
    <location>
        <begin position="105"/>
        <end position="132"/>
    </location>
</feature>
<dbReference type="Gene3D" id="2.10.270.20">
    <property type="match status" value="1"/>
</dbReference>
<dbReference type="InterPro" id="IPR018337">
    <property type="entry name" value="Cell_wall/Cho-bd_repeat"/>
</dbReference>
<organism evidence="5 6">
    <name type="scientific">Bifidobacterium tibiigranuli</name>
    <dbReference type="NCBI Taxonomy" id="2172043"/>
    <lineage>
        <taxon>Bacteria</taxon>
        <taxon>Bacillati</taxon>
        <taxon>Actinomycetota</taxon>
        <taxon>Actinomycetes</taxon>
        <taxon>Bifidobacteriales</taxon>
        <taxon>Bifidobacteriaceae</taxon>
        <taxon>Bifidobacterium</taxon>
    </lineage>
</organism>
<accession>A0A5N6S585</accession>
<dbReference type="EMBL" id="QDAG01000010">
    <property type="protein sequence ID" value="KAE8126936.1"/>
    <property type="molecule type" value="Genomic_DNA"/>
</dbReference>
<dbReference type="InterPro" id="IPR007921">
    <property type="entry name" value="CHAP_dom"/>
</dbReference>
<dbReference type="AlphaFoldDB" id="A0A5N6S585"/>
<dbReference type="OrthoDB" id="2032428at2"/>
<feature type="chain" id="PRO_5039099684" evidence="3">
    <location>
        <begin position="23"/>
        <end position="532"/>
    </location>
</feature>
<proteinExistence type="predicted"/>
<feature type="compositionally biased region" description="Polar residues" evidence="2">
    <location>
        <begin position="39"/>
        <end position="76"/>
    </location>
</feature>
<dbReference type="SUPFAM" id="SSF69360">
    <property type="entry name" value="Cell wall binding repeat"/>
    <property type="match status" value="2"/>
</dbReference>
<dbReference type="Pfam" id="PF05257">
    <property type="entry name" value="CHAP"/>
    <property type="match status" value="1"/>
</dbReference>
<evidence type="ECO:0000313" key="6">
    <source>
        <dbReference type="Proteomes" id="UP000325415"/>
    </source>
</evidence>
<evidence type="ECO:0000256" key="2">
    <source>
        <dbReference type="SAM" id="MobiDB-lite"/>
    </source>
</evidence>
<gene>
    <name evidence="5" type="ORF">DDE84_09755</name>
</gene>
<dbReference type="Pfam" id="PF19127">
    <property type="entry name" value="Choline_bind_3"/>
    <property type="match status" value="1"/>
</dbReference>
<dbReference type="RefSeq" id="WP_152581512.1">
    <property type="nucleotide sequence ID" value="NZ_JALCMD010000015.1"/>
</dbReference>
<reference evidence="5 6" key="1">
    <citation type="submission" date="2018-04" db="EMBL/GenBank/DDBJ databases">
        <authorList>
            <person name="Eckel V.P."/>
            <person name="Vogel R.F."/>
        </authorList>
    </citation>
    <scope>NUCLEOTIDE SEQUENCE [LARGE SCALE GENOMIC DNA]</scope>
    <source>
        <strain evidence="6">TMW 2.1764</strain>
    </source>
</reference>
<dbReference type="Proteomes" id="UP000325415">
    <property type="component" value="Unassembled WGS sequence"/>
</dbReference>
<protein>
    <submittedName>
        <fullName evidence="5">CHAP domain-containing protein</fullName>
    </submittedName>
</protein>